<reference evidence="5" key="1">
    <citation type="submission" date="2023-03" db="EMBL/GenBank/DDBJ databases">
        <title>Chromosome-scale reference genome and RAD-based genetic map of yellow starthistle (Centaurea solstitialis) reveal putative structural variation and QTLs associated with invader traits.</title>
        <authorList>
            <person name="Reatini B."/>
            <person name="Cang F.A."/>
            <person name="Jiang Q."/>
            <person name="Mckibben M.T.W."/>
            <person name="Barker M.S."/>
            <person name="Rieseberg L.H."/>
            <person name="Dlugosch K.M."/>
        </authorList>
    </citation>
    <scope>NUCLEOTIDE SEQUENCE</scope>
    <source>
        <strain evidence="5">CAN-66</strain>
        <tissue evidence="5">Leaf</tissue>
    </source>
</reference>
<dbReference type="InterPro" id="IPR013083">
    <property type="entry name" value="Znf_RING/FYVE/PHD"/>
</dbReference>
<accession>A0AA38TTI0</accession>
<dbReference type="Proteomes" id="UP001172457">
    <property type="component" value="Chromosome 2"/>
</dbReference>
<dbReference type="Gene3D" id="3.30.40.10">
    <property type="entry name" value="Zinc/RING finger domain, C3HC4 (zinc finger)"/>
    <property type="match status" value="1"/>
</dbReference>
<dbReference type="InterPro" id="IPR019787">
    <property type="entry name" value="Znf_PHD-finger"/>
</dbReference>
<dbReference type="EMBL" id="JARYMX010000002">
    <property type="protein sequence ID" value="KAJ9561296.1"/>
    <property type="molecule type" value="Genomic_DNA"/>
</dbReference>
<dbReference type="InterPro" id="IPR011011">
    <property type="entry name" value="Znf_FYVE_PHD"/>
</dbReference>
<dbReference type="Pfam" id="PF00628">
    <property type="entry name" value="PHD"/>
    <property type="match status" value="1"/>
</dbReference>
<dbReference type="AlphaFoldDB" id="A0AA38TTI0"/>
<organism evidence="5 6">
    <name type="scientific">Centaurea solstitialis</name>
    <name type="common">yellow star-thistle</name>
    <dbReference type="NCBI Taxonomy" id="347529"/>
    <lineage>
        <taxon>Eukaryota</taxon>
        <taxon>Viridiplantae</taxon>
        <taxon>Streptophyta</taxon>
        <taxon>Embryophyta</taxon>
        <taxon>Tracheophyta</taxon>
        <taxon>Spermatophyta</taxon>
        <taxon>Magnoliopsida</taxon>
        <taxon>eudicotyledons</taxon>
        <taxon>Gunneridae</taxon>
        <taxon>Pentapetalae</taxon>
        <taxon>asterids</taxon>
        <taxon>campanulids</taxon>
        <taxon>Asterales</taxon>
        <taxon>Asteraceae</taxon>
        <taxon>Carduoideae</taxon>
        <taxon>Cardueae</taxon>
        <taxon>Centaureinae</taxon>
        <taxon>Centaurea</taxon>
    </lineage>
</organism>
<sequence length="165" mass="18571">MYVFLVGLYRRNLVDNSVSEEIKSRVDTILRSQNFTKDLPIKGNANGFLRFNCIVMNVDRVVGSFELVVRNVSTIHEVKKDAEIAVGKVYAMENLMVGSIVGFGNSLENDLIMTNTISELSLFLNVMKCLCEDEDKNGQLMVKCITCENWMHGTCVGYEDAKMNP</sequence>
<evidence type="ECO:0000313" key="5">
    <source>
        <dbReference type="EMBL" id="KAJ9561296.1"/>
    </source>
</evidence>
<evidence type="ECO:0000313" key="6">
    <source>
        <dbReference type="Proteomes" id="UP001172457"/>
    </source>
</evidence>
<gene>
    <name evidence="5" type="ORF">OSB04_006456</name>
</gene>
<feature type="domain" description="PHD-type" evidence="4">
    <location>
        <begin position="129"/>
        <end position="162"/>
    </location>
</feature>
<protein>
    <recommendedName>
        <fullName evidence="4">PHD-type domain-containing protein</fullName>
    </recommendedName>
</protein>
<comment type="caution">
    <text evidence="5">The sequence shown here is derived from an EMBL/GenBank/DDBJ whole genome shotgun (WGS) entry which is preliminary data.</text>
</comment>
<evidence type="ECO:0000256" key="1">
    <source>
        <dbReference type="ARBA" id="ARBA00022723"/>
    </source>
</evidence>
<dbReference type="GO" id="GO:0008270">
    <property type="term" value="F:zinc ion binding"/>
    <property type="evidence" value="ECO:0007669"/>
    <property type="project" value="UniProtKB-KW"/>
</dbReference>
<keyword evidence="3" id="KW-0862">Zinc</keyword>
<keyword evidence="2" id="KW-0863">Zinc-finger</keyword>
<evidence type="ECO:0000256" key="3">
    <source>
        <dbReference type="ARBA" id="ARBA00022833"/>
    </source>
</evidence>
<evidence type="ECO:0000256" key="2">
    <source>
        <dbReference type="ARBA" id="ARBA00022771"/>
    </source>
</evidence>
<keyword evidence="1" id="KW-0479">Metal-binding</keyword>
<name>A0AA38TTI0_9ASTR</name>
<keyword evidence="6" id="KW-1185">Reference proteome</keyword>
<dbReference type="SUPFAM" id="SSF57903">
    <property type="entry name" value="FYVE/PHD zinc finger"/>
    <property type="match status" value="1"/>
</dbReference>
<proteinExistence type="predicted"/>
<evidence type="ECO:0000259" key="4">
    <source>
        <dbReference type="Pfam" id="PF00628"/>
    </source>
</evidence>